<gene>
    <name evidence="15" type="primary">unc-10</name>
    <name evidence="15" type="ORF">T4B_14562</name>
</gene>
<dbReference type="SUPFAM" id="SSF49562">
    <property type="entry name" value="C2 domain (Calcium/lipid-binding domain, CaLB)"/>
    <property type="match status" value="2"/>
</dbReference>
<feature type="compositionally biased region" description="Polar residues" evidence="9">
    <location>
        <begin position="1257"/>
        <end position="1268"/>
    </location>
</feature>
<feature type="region of interest" description="Disordered" evidence="9">
    <location>
        <begin position="527"/>
        <end position="568"/>
    </location>
</feature>
<feature type="region of interest" description="Disordered" evidence="9">
    <location>
        <begin position="433"/>
        <end position="487"/>
    </location>
</feature>
<dbReference type="InterPro" id="IPR001478">
    <property type="entry name" value="PDZ"/>
</dbReference>
<comment type="subcellular location">
    <subcellularLocation>
        <location evidence="6">Synapse</location>
    </subcellularLocation>
</comment>
<keyword evidence="10" id="KW-0472">Membrane</keyword>
<feature type="compositionally biased region" description="Basic and acidic residues" evidence="9">
    <location>
        <begin position="373"/>
        <end position="391"/>
    </location>
</feature>
<feature type="compositionally biased region" description="Basic and acidic residues" evidence="9">
    <location>
        <begin position="245"/>
        <end position="262"/>
    </location>
</feature>
<evidence type="ECO:0000256" key="5">
    <source>
        <dbReference type="ARBA" id="ARBA00023018"/>
    </source>
</evidence>
<dbReference type="GO" id="GO:0044325">
    <property type="term" value="F:transmembrane transporter binding"/>
    <property type="evidence" value="ECO:0007669"/>
    <property type="project" value="TreeGrafter"/>
</dbReference>
<dbReference type="GO" id="GO:0008270">
    <property type="term" value="F:zinc ion binding"/>
    <property type="evidence" value="ECO:0007669"/>
    <property type="project" value="UniProtKB-KW"/>
</dbReference>
<feature type="region of interest" description="Disordered" evidence="9">
    <location>
        <begin position="223"/>
        <end position="281"/>
    </location>
</feature>
<evidence type="ECO:0000256" key="6">
    <source>
        <dbReference type="ARBA" id="ARBA00034103"/>
    </source>
</evidence>
<dbReference type="GO" id="GO:0042391">
    <property type="term" value="P:regulation of membrane potential"/>
    <property type="evidence" value="ECO:0007669"/>
    <property type="project" value="TreeGrafter"/>
</dbReference>
<feature type="region of interest" description="Disordered" evidence="9">
    <location>
        <begin position="152"/>
        <end position="211"/>
    </location>
</feature>
<evidence type="ECO:0000256" key="7">
    <source>
        <dbReference type="PROSITE-ProRule" id="PRU00091"/>
    </source>
</evidence>
<evidence type="ECO:0000313" key="16">
    <source>
        <dbReference type="Proteomes" id="UP000054805"/>
    </source>
</evidence>
<keyword evidence="3 7" id="KW-0863">Zinc-finger</keyword>
<sequence length="1493" mass="167391">MADATMPDLSHLTEDERQIIEQVLQRQRAEESQEMQLRRKYEKQLEEIEKQIEERKEVARKLVGTMDDAICQICQKTKFADGIGHKCYYCQLRSCARCGGRLNIKTDQTKSGTLPPKPSTGQSIQQKTIWSCSLCQQRQQILAKTGKWFHHADNSNKTTQSTNESPSAEPDQSTSSTALTVPQKNLVEPRQVKATPVDQNSTSQKIPELQPQAIFEPTAKNNIAHADSSSSPDVLANSKSLKRQSTIEDRCDATKTDEDRLNQRSISKMSTSSEGSPSLYPQTETSLIQSKLAVKEGSVTVSEPAESYGKSNHQQQSNRLTIQNVVNRDQKVSHSEDDAIVQQSQLKTKTTERVACKSSEQVAKKSYGNADNLTHRESLTEQKGELSKSERSSSSNWQLAYTDTHAEDSSKYGNTSAIKNTKQISLAGIKQSNVYPSSSKSTELRKSESVRSASGTSHGHRIQKHRIQQQTDRQTVDDQATEWHEHKSISIRRALSEIGDYNLSTTSDQFFNQDPISDCLSRAARDSIQTTKRQGSLSSSDEDFPSTSECQSYEDLESESYSERGRQTKTKQRHHMFLLPEASNQQFPLKWQSSPDGTFIYRKVTLHRTAGTSLGLKVTGGRSTSSGRLGAFITKVKRGSVADTVGHLVPGDEVFQWNGSLLANASFDEVCEVINQSKFCNRIELVIARTIMQTPFMDEDNYAASKEVPKHFFEQRQLPYRSQTFGTFPSQALNLQAASGTLLPDNQTPIVMITAPLVDMLQLNSNQQQQNRTISGYSTARISGQIFGQINVSLLYVPDITQLIVTVIEAVDLPPRSDGSARNPYVKMFLLPDRSEKSRRQSKTMAETCNPMWRQSLVYKEVTFTDLNRKAIEITVWDYDQYASNDFLGEVLIDLSKANLDNTPFWYTLIDMDEEASLKKKLRHVRPTSASYSKGLPARYDHSHRDLRLSAHSNATLPTITSRNVRQKYHDETWATACSSGYRSDSGVAFGSQEPRHRLSLSHHKPYDNAEATHWEEADPSTSHISGYYSDYTSHRRSRSGRRYAKNVQSVFPLELRPNSPTEESGNETSSPSHVISGSLRRLPHPPPSLTDGCDHKIEHKYSSKKSSSDQVEDRANIVTGDYLSDGSETSISMPSTRSERLIGSQMIVKNITRERSLDEEHMPRSSPPVNNNSSSHHYSTHVKQDSAEAGGYYETTTESNYKTCNATVEQIPTTDKRKKSLMTRLIPGRVTAAQLVQEQKRVVFRRSDEVGVPVNLSPQTSLDITKQSSRESTDSNESSLVPVAHEPGSIGEFVDGLGPGQVVGRQAVASPCLGEIQISLYERRSNLEVRIIRARHLNRKPGSKFYPCSHILTHIKNTALFSFYNFVFSAPYVKVYLCDEKSVVAKAKTGLAARTPEPRFDQLLIFTEAYHNRLLQVILVGDYGRIERKSVIGLAMIRLSNLDLTKPIEAFASTFFLQSSVFIFLIITMQIVLSNNQKSHASTFVCLRYTPL</sequence>
<feature type="region of interest" description="Disordered" evidence="9">
    <location>
        <begin position="1256"/>
        <end position="1282"/>
    </location>
</feature>
<keyword evidence="10" id="KW-1133">Transmembrane helix</keyword>
<feature type="region of interest" description="Disordered" evidence="9">
    <location>
        <begin position="1033"/>
        <end position="1096"/>
    </location>
</feature>
<dbReference type="Pfam" id="PF22601">
    <property type="entry name" value="RIM2a_ZnF"/>
    <property type="match status" value="1"/>
</dbReference>
<keyword evidence="10" id="KW-0812">Transmembrane</keyword>
<dbReference type="SMART" id="SM00239">
    <property type="entry name" value="C2"/>
    <property type="match status" value="2"/>
</dbReference>
<dbReference type="SUPFAM" id="SSF57903">
    <property type="entry name" value="FYVE/PHD zinc finger"/>
    <property type="match status" value="1"/>
</dbReference>
<reference evidence="15 16" key="1">
    <citation type="submission" date="2015-01" db="EMBL/GenBank/DDBJ databases">
        <title>Evolution of Trichinella species and genotypes.</title>
        <authorList>
            <person name="Korhonen P.K."/>
            <person name="Edoardo P."/>
            <person name="Giuseppe L.R."/>
            <person name="Gasser R.B."/>
        </authorList>
    </citation>
    <scope>NUCLEOTIDE SEQUENCE [LARGE SCALE GENOMIC DNA]</scope>
    <source>
        <strain evidence="15">ISS588</strain>
    </source>
</reference>
<evidence type="ECO:0000259" key="12">
    <source>
        <dbReference type="PROSITE" id="PS50106"/>
    </source>
</evidence>
<feature type="transmembrane region" description="Helical" evidence="10">
    <location>
        <begin position="1451"/>
        <end position="1474"/>
    </location>
</feature>
<keyword evidence="2" id="KW-0677">Repeat</keyword>
<evidence type="ECO:0000256" key="8">
    <source>
        <dbReference type="SAM" id="Coils"/>
    </source>
</evidence>
<evidence type="ECO:0000256" key="1">
    <source>
        <dbReference type="ARBA" id="ARBA00022723"/>
    </source>
</evidence>
<feature type="compositionally biased region" description="Polar residues" evidence="9">
    <location>
        <begin position="1059"/>
        <end position="1076"/>
    </location>
</feature>
<dbReference type="GO" id="GO:0048167">
    <property type="term" value="P:regulation of synaptic plasticity"/>
    <property type="evidence" value="ECO:0007669"/>
    <property type="project" value="TreeGrafter"/>
</dbReference>
<dbReference type="PROSITE" id="PS50916">
    <property type="entry name" value="RABBD"/>
    <property type="match status" value="1"/>
</dbReference>
<feature type="compositionally biased region" description="Basic residues" evidence="9">
    <location>
        <begin position="458"/>
        <end position="467"/>
    </location>
</feature>
<dbReference type="PROSITE" id="PS50106">
    <property type="entry name" value="PDZ"/>
    <property type="match status" value="1"/>
</dbReference>
<dbReference type="PROSITE" id="PS50004">
    <property type="entry name" value="C2"/>
    <property type="match status" value="2"/>
</dbReference>
<feature type="domain" description="RabBD" evidence="14">
    <location>
        <begin position="6"/>
        <end position="152"/>
    </location>
</feature>
<evidence type="ECO:0000256" key="4">
    <source>
        <dbReference type="ARBA" id="ARBA00022833"/>
    </source>
</evidence>
<dbReference type="PROSITE" id="PS50178">
    <property type="entry name" value="ZF_FYVE"/>
    <property type="match status" value="1"/>
</dbReference>
<dbReference type="SUPFAM" id="SSF50156">
    <property type="entry name" value="PDZ domain-like"/>
    <property type="match status" value="1"/>
</dbReference>
<feature type="domain" description="C2" evidence="11">
    <location>
        <begin position="1313"/>
        <end position="1453"/>
    </location>
</feature>
<dbReference type="InterPro" id="IPR039032">
    <property type="entry name" value="Rim-like"/>
</dbReference>
<dbReference type="CDD" id="cd04031">
    <property type="entry name" value="C2A_RIM1alpha"/>
    <property type="match status" value="1"/>
</dbReference>
<dbReference type="InterPro" id="IPR036034">
    <property type="entry name" value="PDZ_sf"/>
</dbReference>
<feature type="region of interest" description="Disordered" evidence="9">
    <location>
        <begin position="1155"/>
        <end position="1187"/>
    </location>
</feature>
<evidence type="ECO:0000259" key="14">
    <source>
        <dbReference type="PROSITE" id="PS50916"/>
    </source>
</evidence>
<evidence type="ECO:0000313" key="15">
    <source>
        <dbReference type="EMBL" id="KRZ32600.1"/>
    </source>
</evidence>
<organism evidence="15 16">
    <name type="scientific">Trichinella pseudospiralis</name>
    <name type="common">Parasitic roundworm</name>
    <dbReference type="NCBI Taxonomy" id="6337"/>
    <lineage>
        <taxon>Eukaryota</taxon>
        <taxon>Metazoa</taxon>
        <taxon>Ecdysozoa</taxon>
        <taxon>Nematoda</taxon>
        <taxon>Enoplea</taxon>
        <taxon>Dorylaimia</taxon>
        <taxon>Trichinellida</taxon>
        <taxon>Trichinellidae</taxon>
        <taxon>Trichinella</taxon>
    </lineage>
</organism>
<feature type="domain" description="PDZ" evidence="12">
    <location>
        <begin position="603"/>
        <end position="677"/>
    </location>
</feature>
<feature type="region of interest" description="Disordered" evidence="9">
    <location>
        <begin position="367"/>
        <end position="397"/>
    </location>
</feature>
<feature type="compositionally biased region" description="Basic and acidic residues" evidence="9">
    <location>
        <begin position="1155"/>
        <end position="1164"/>
    </location>
</feature>
<comment type="caution">
    <text evidence="15">The sequence shown here is derived from an EMBL/GenBank/DDBJ whole genome shotgun (WGS) entry which is preliminary data.</text>
</comment>
<dbReference type="GO" id="GO:0050806">
    <property type="term" value="P:positive regulation of synaptic transmission"/>
    <property type="evidence" value="ECO:0007669"/>
    <property type="project" value="TreeGrafter"/>
</dbReference>
<dbReference type="PANTHER" id="PTHR12157">
    <property type="entry name" value="REGULATING SYNAPTIC MEMBRANE EXOCYTOSIS PROTEIN"/>
    <property type="match status" value="1"/>
</dbReference>
<dbReference type="GO" id="GO:0048791">
    <property type="term" value="P:calcium ion-regulated exocytosis of neurotransmitter"/>
    <property type="evidence" value="ECO:0007669"/>
    <property type="project" value="TreeGrafter"/>
</dbReference>
<dbReference type="Proteomes" id="UP000054805">
    <property type="component" value="Unassembled WGS sequence"/>
</dbReference>
<dbReference type="EMBL" id="JYDS01000015">
    <property type="protein sequence ID" value="KRZ32600.1"/>
    <property type="molecule type" value="Genomic_DNA"/>
</dbReference>
<dbReference type="InterPro" id="IPR013083">
    <property type="entry name" value="Znf_RING/FYVE/PHD"/>
</dbReference>
<keyword evidence="4" id="KW-0862">Zinc</keyword>
<feature type="coiled-coil region" evidence="8">
    <location>
        <begin position="31"/>
        <end position="65"/>
    </location>
</feature>
<protein>
    <submittedName>
        <fullName evidence="15">Rab-3-interacting molecule unc-10</fullName>
    </submittedName>
</protein>
<dbReference type="GO" id="GO:0048788">
    <property type="term" value="C:cytoskeleton of presynaptic active zone"/>
    <property type="evidence" value="ECO:0007669"/>
    <property type="project" value="TreeGrafter"/>
</dbReference>
<keyword evidence="16" id="KW-1185">Reference proteome</keyword>
<dbReference type="InterPro" id="IPR035892">
    <property type="entry name" value="C2_domain_sf"/>
</dbReference>
<feature type="compositionally biased region" description="Polar residues" evidence="9">
    <location>
        <begin position="527"/>
        <end position="551"/>
    </location>
</feature>
<dbReference type="GO" id="GO:0042734">
    <property type="term" value="C:presynaptic membrane"/>
    <property type="evidence" value="ECO:0007669"/>
    <property type="project" value="TreeGrafter"/>
</dbReference>
<dbReference type="Gene3D" id="2.30.42.10">
    <property type="match status" value="1"/>
</dbReference>
<dbReference type="InterPro" id="IPR010911">
    <property type="entry name" value="Rab_BD"/>
</dbReference>
<dbReference type="InterPro" id="IPR001565">
    <property type="entry name" value="Synaptotagmin"/>
</dbReference>
<dbReference type="InterPro" id="IPR011011">
    <property type="entry name" value="Znf_FYVE_PHD"/>
</dbReference>
<dbReference type="InterPro" id="IPR000008">
    <property type="entry name" value="C2_dom"/>
</dbReference>
<feature type="compositionally biased region" description="Low complexity" evidence="9">
    <location>
        <begin position="1168"/>
        <end position="1178"/>
    </location>
</feature>
<proteinExistence type="predicted"/>
<feature type="compositionally biased region" description="Basic residues" evidence="9">
    <location>
        <begin position="1035"/>
        <end position="1045"/>
    </location>
</feature>
<dbReference type="Pfam" id="PF00595">
    <property type="entry name" value="PDZ"/>
    <property type="match status" value="1"/>
</dbReference>
<dbReference type="Gene3D" id="2.60.40.150">
    <property type="entry name" value="C2 domain"/>
    <property type="match status" value="2"/>
</dbReference>
<dbReference type="CDD" id="cd22265">
    <property type="entry name" value="UDM1_RNF168"/>
    <property type="match status" value="1"/>
</dbReference>
<keyword evidence="8" id="KW-0175">Coiled coil</keyword>
<evidence type="ECO:0000259" key="11">
    <source>
        <dbReference type="PROSITE" id="PS50004"/>
    </source>
</evidence>
<dbReference type="InterPro" id="IPR054386">
    <property type="entry name" value="RIM_Znf"/>
</dbReference>
<dbReference type="Pfam" id="PF00168">
    <property type="entry name" value="C2"/>
    <property type="match status" value="2"/>
</dbReference>
<evidence type="ECO:0000256" key="2">
    <source>
        <dbReference type="ARBA" id="ARBA00022737"/>
    </source>
</evidence>
<feature type="compositionally biased region" description="Polar residues" evidence="9">
    <location>
        <begin position="263"/>
        <end position="281"/>
    </location>
</feature>
<feature type="domain" description="C2" evidence="11">
    <location>
        <begin position="786"/>
        <end position="907"/>
    </location>
</feature>
<dbReference type="PRINTS" id="PR00399">
    <property type="entry name" value="SYNAPTOTAGMN"/>
</dbReference>
<keyword evidence="1" id="KW-0479">Metal-binding</keyword>
<evidence type="ECO:0000256" key="3">
    <source>
        <dbReference type="ARBA" id="ARBA00022771"/>
    </source>
</evidence>
<evidence type="ECO:0000259" key="13">
    <source>
        <dbReference type="PROSITE" id="PS50178"/>
    </source>
</evidence>
<dbReference type="Gene3D" id="3.30.40.10">
    <property type="entry name" value="Zinc/RING finger domain, C3HC4 (zinc finger)"/>
    <property type="match status" value="1"/>
</dbReference>
<dbReference type="FunFam" id="3.30.40.10:FF:000780">
    <property type="entry name" value="Rab-3-interacting molecule unc-10"/>
    <property type="match status" value="1"/>
</dbReference>
<dbReference type="GO" id="GO:0006886">
    <property type="term" value="P:intracellular protein transport"/>
    <property type="evidence" value="ECO:0007669"/>
    <property type="project" value="InterPro"/>
</dbReference>
<evidence type="ECO:0000256" key="10">
    <source>
        <dbReference type="SAM" id="Phobius"/>
    </source>
</evidence>
<dbReference type="GO" id="GO:0031267">
    <property type="term" value="F:small GTPase binding"/>
    <property type="evidence" value="ECO:0007669"/>
    <property type="project" value="InterPro"/>
</dbReference>
<name>A0A0V1JC91_TRIPS</name>
<keyword evidence="5" id="KW-0770">Synapse</keyword>
<accession>A0A0V1JC91</accession>
<dbReference type="SMART" id="SM00228">
    <property type="entry name" value="PDZ"/>
    <property type="match status" value="1"/>
</dbReference>
<feature type="compositionally biased region" description="Polar residues" evidence="9">
    <location>
        <begin position="155"/>
        <end position="183"/>
    </location>
</feature>
<feature type="domain" description="FYVE-type" evidence="13">
    <location>
        <begin position="65"/>
        <end position="140"/>
    </location>
</feature>
<dbReference type="PANTHER" id="PTHR12157:SF21">
    <property type="entry name" value="RAB3 INTERACTING MOLECULE, ISOFORM F"/>
    <property type="match status" value="1"/>
</dbReference>
<dbReference type="InterPro" id="IPR017455">
    <property type="entry name" value="Znf_FYVE-rel"/>
</dbReference>
<evidence type="ECO:0000256" key="9">
    <source>
        <dbReference type="SAM" id="MobiDB-lite"/>
    </source>
</evidence>